<proteinExistence type="predicted"/>
<reference evidence="1" key="1">
    <citation type="submission" date="2018-05" db="EMBL/GenBank/DDBJ databases">
        <authorList>
            <person name="Lanie J.A."/>
            <person name="Ng W.-L."/>
            <person name="Kazmierczak K.M."/>
            <person name="Andrzejewski T.M."/>
            <person name="Davidsen T.M."/>
            <person name="Wayne K.J."/>
            <person name="Tettelin H."/>
            <person name="Glass J.I."/>
            <person name="Rusch D."/>
            <person name="Podicherti R."/>
            <person name="Tsui H.-C.T."/>
            <person name="Winkler M.E."/>
        </authorList>
    </citation>
    <scope>NUCLEOTIDE SEQUENCE</scope>
</reference>
<name>A0A382B861_9ZZZZ</name>
<dbReference type="EMBL" id="UINC01028454">
    <property type="protein sequence ID" value="SVB09462.1"/>
    <property type="molecule type" value="Genomic_DNA"/>
</dbReference>
<protein>
    <submittedName>
        <fullName evidence="1">Uncharacterized protein</fullName>
    </submittedName>
</protein>
<accession>A0A382B861</accession>
<dbReference type="AlphaFoldDB" id="A0A382B861"/>
<evidence type="ECO:0000313" key="1">
    <source>
        <dbReference type="EMBL" id="SVB09462.1"/>
    </source>
</evidence>
<organism evidence="1">
    <name type="scientific">marine metagenome</name>
    <dbReference type="NCBI Taxonomy" id="408172"/>
    <lineage>
        <taxon>unclassified sequences</taxon>
        <taxon>metagenomes</taxon>
        <taxon>ecological metagenomes</taxon>
    </lineage>
</organism>
<feature type="non-terminal residue" evidence="1">
    <location>
        <position position="1"/>
    </location>
</feature>
<sequence>VVLLITEIIPMMKNIILNQNIVIGIPLICSKIKHNYNVAIGNDGVGGGRE</sequence>
<gene>
    <name evidence="1" type="ORF">METZ01_LOCUS162316</name>
</gene>